<sequence>MIKRALCRLLLLFCPVVAQGATQSVVLISLDGFRWDYIEKHHATNLADMAVKGVRAERMLPVYPSKTFPNHLSLITGLLPVHHGIVDNKFCHKQRQECYKMGDGGKDSTWIQGIPLWNLAEMHGVKSAVYFWPESDARINGMTPSYYYHYAKQADYSDRVQQILDWLALPVAQRPRFIAGYFSLVDTIGHEFGPSAAQTRDAVQQVDKLIGLLRAGLADKPEVNLLVVADHGMAEIHADKAIDVRTLPYDDDFKLVNSGTRLMYYAKPGVSAGQVQRFRQELLDVANGRYQWLNNQRLSALSYQGHAGVADIILETQAPAFFVEKDLQGQQVMGAHGYIPNQDMGAVFVAQGPAFKKGLRIPAFSNLDVYPIVARILGIRPLAPIDGDGQGLEEALTGLVAQTPH</sequence>
<dbReference type="Proteomes" id="UP001501757">
    <property type="component" value="Unassembled WGS sequence"/>
</dbReference>
<organism evidence="2 3">
    <name type="scientific">Bowmanella denitrificans</name>
    <dbReference type="NCBI Taxonomy" id="366582"/>
    <lineage>
        <taxon>Bacteria</taxon>
        <taxon>Pseudomonadati</taxon>
        <taxon>Pseudomonadota</taxon>
        <taxon>Gammaproteobacteria</taxon>
        <taxon>Alteromonadales</taxon>
        <taxon>Alteromonadaceae</taxon>
        <taxon>Bowmanella</taxon>
    </lineage>
</organism>
<name>A0ABN0X220_9ALTE</name>
<evidence type="ECO:0000313" key="3">
    <source>
        <dbReference type="Proteomes" id="UP001501757"/>
    </source>
</evidence>
<gene>
    <name evidence="2" type="ORF">GCM10009092_16850</name>
</gene>
<dbReference type="Gene3D" id="3.40.720.10">
    <property type="entry name" value="Alkaline Phosphatase, subunit A"/>
    <property type="match status" value="1"/>
</dbReference>
<feature type="signal peptide" evidence="1">
    <location>
        <begin position="1"/>
        <end position="20"/>
    </location>
</feature>
<feature type="chain" id="PRO_5047162619" evidence="1">
    <location>
        <begin position="21"/>
        <end position="405"/>
    </location>
</feature>
<protein>
    <submittedName>
        <fullName evidence="2">Ectonucleotide pyrophosphatase/phosphodiesterase</fullName>
    </submittedName>
</protein>
<keyword evidence="1" id="KW-0732">Signal</keyword>
<dbReference type="Pfam" id="PF01663">
    <property type="entry name" value="Phosphodiest"/>
    <property type="match status" value="1"/>
</dbReference>
<dbReference type="PANTHER" id="PTHR10151:SF120">
    <property type="entry name" value="BIS(5'-ADENOSYL)-TRIPHOSPHATASE"/>
    <property type="match status" value="1"/>
</dbReference>
<evidence type="ECO:0000256" key="1">
    <source>
        <dbReference type="SAM" id="SignalP"/>
    </source>
</evidence>
<dbReference type="InterPro" id="IPR017850">
    <property type="entry name" value="Alkaline_phosphatase_core_sf"/>
</dbReference>
<dbReference type="EMBL" id="BAAAEI010000007">
    <property type="protein sequence ID" value="GAA0353134.1"/>
    <property type="molecule type" value="Genomic_DNA"/>
</dbReference>
<dbReference type="InterPro" id="IPR002591">
    <property type="entry name" value="Phosphodiest/P_Trfase"/>
</dbReference>
<dbReference type="PANTHER" id="PTHR10151">
    <property type="entry name" value="ECTONUCLEOTIDE PYROPHOSPHATASE/PHOSPHODIESTERASE"/>
    <property type="match status" value="1"/>
</dbReference>
<comment type="caution">
    <text evidence="2">The sequence shown here is derived from an EMBL/GenBank/DDBJ whole genome shotgun (WGS) entry which is preliminary data.</text>
</comment>
<evidence type="ECO:0000313" key="2">
    <source>
        <dbReference type="EMBL" id="GAA0353134.1"/>
    </source>
</evidence>
<accession>A0ABN0X220</accession>
<dbReference type="RefSeq" id="WP_343844145.1">
    <property type="nucleotide sequence ID" value="NZ_BAAAEI010000007.1"/>
</dbReference>
<dbReference type="CDD" id="cd16018">
    <property type="entry name" value="Enpp"/>
    <property type="match status" value="1"/>
</dbReference>
<keyword evidence="3" id="KW-1185">Reference proteome</keyword>
<proteinExistence type="predicted"/>
<dbReference type="Gene3D" id="3.30.1360.180">
    <property type="match status" value="1"/>
</dbReference>
<reference evidence="2 3" key="1">
    <citation type="journal article" date="2019" name="Int. J. Syst. Evol. Microbiol.">
        <title>The Global Catalogue of Microorganisms (GCM) 10K type strain sequencing project: providing services to taxonomists for standard genome sequencing and annotation.</title>
        <authorList>
            <consortium name="The Broad Institute Genomics Platform"/>
            <consortium name="The Broad Institute Genome Sequencing Center for Infectious Disease"/>
            <person name="Wu L."/>
            <person name="Ma J."/>
        </authorList>
    </citation>
    <scope>NUCLEOTIDE SEQUENCE [LARGE SCALE GENOMIC DNA]</scope>
    <source>
        <strain evidence="2 3">JCM 13378</strain>
    </source>
</reference>
<dbReference type="SUPFAM" id="SSF53649">
    <property type="entry name" value="Alkaline phosphatase-like"/>
    <property type="match status" value="1"/>
</dbReference>